<gene>
    <name evidence="5" type="ordered locus">sce8012</name>
</gene>
<evidence type="ECO:0000256" key="2">
    <source>
        <dbReference type="ARBA" id="ARBA00022553"/>
    </source>
</evidence>
<dbReference type="InterPro" id="IPR045851">
    <property type="entry name" value="AMP-bd_C_sf"/>
</dbReference>
<organism evidence="5 6">
    <name type="scientific">Sorangium cellulosum (strain So ce56)</name>
    <name type="common">Polyangium cellulosum (strain So ce56)</name>
    <dbReference type="NCBI Taxonomy" id="448385"/>
    <lineage>
        <taxon>Bacteria</taxon>
        <taxon>Pseudomonadati</taxon>
        <taxon>Myxococcota</taxon>
        <taxon>Polyangia</taxon>
        <taxon>Polyangiales</taxon>
        <taxon>Polyangiaceae</taxon>
        <taxon>Sorangium</taxon>
    </lineage>
</organism>
<dbReference type="Pfam" id="PF07993">
    <property type="entry name" value="NAD_binding_4"/>
    <property type="match status" value="1"/>
</dbReference>
<evidence type="ECO:0000313" key="5">
    <source>
        <dbReference type="EMBL" id="CAN98182.1"/>
    </source>
</evidence>
<protein>
    <submittedName>
        <fullName evidence="5">AMP-binding enzyme family protein</fullName>
        <ecNumber evidence="5">6.2.1.3</ecNumber>
    </submittedName>
</protein>
<dbReference type="OrthoDB" id="9799237at2"/>
<evidence type="ECO:0000256" key="1">
    <source>
        <dbReference type="ARBA" id="ARBA00022450"/>
    </source>
</evidence>
<dbReference type="GO" id="GO:0004467">
    <property type="term" value="F:long-chain fatty acid-CoA ligase activity"/>
    <property type="evidence" value="ECO:0007669"/>
    <property type="project" value="UniProtKB-EC"/>
</dbReference>
<dbReference type="SUPFAM" id="SSF56801">
    <property type="entry name" value="Acetyl-CoA synthetase-like"/>
    <property type="match status" value="1"/>
</dbReference>
<reference evidence="5 6" key="1">
    <citation type="journal article" date="2007" name="Nat. Biotechnol.">
        <title>Complete genome sequence of the myxobacterium Sorangium cellulosum.</title>
        <authorList>
            <person name="Schneiker S."/>
            <person name="Perlova O."/>
            <person name="Kaiser O."/>
            <person name="Gerth K."/>
            <person name="Alici A."/>
            <person name="Altmeyer M.O."/>
            <person name="Bartels D."/>
            <person name="Bekel T."/>
            <person name="Beyer S."/>
            <person name="Bode E."/>
            <person name="Bode H.B."/>
            <person name="Bolten C.J."/>
            <person name="Choudhuri J.V."/>
            <person name="Doss S."/>
            <person name="Elnakady Y.A."/>
            <person name="Frank B."/>
            <person name="Gaigalat L."/>
            <person name="Goesmann A."/>
            <person name="Groeger C."/>
            <person name="Gross F."/>
            <person name="Jelsbak L."/>
            <person name="Jelsbak L."/>
            <person name="Kalinowski J."/>
            <person name="Kegler C."/>
            <person name="Knauber T."/>
            <person name="Konietzny S."/>
            <person name="Kopp M."/>
            <person name="Krause L."/>
            <person name="Krug D."/>
            <person name="Linke B."/>
            <person name="Mahmud T."/>
            <person name="Martinez-Arias R."/>
            <person name="McHardy A.C."/>
            <person name="Merai M."/>
            <person name="Meyer F."/>
            <person name="Mormann S."/>
            <person name="Munoz-Dorado J."/>
            <person name="Perez J."/>
            <person name="Pradella S."/>
            <person name="Rachid S."/>
            <person name="Raddatz G."/>
            <person name="Rosenau F."/>
            <person name="Rueckert C."/>
            <person name="Sasse F."/>
            <person name="Scharfe M."/>
            <person name="Schuster S.C."/>
            <person name="Suen G."/>
            <person name="Treuner-Lange A."/>
            <person name="Velicer G.J."/>
            <person name="Vorholter F.-J."/>
            <person name="Weissman K.J."/>
            <person name="Welch R.D."/>
            <person name="Wenzel S.C."/>
            <person name="Whitworth D.E."/>
            <person name="Wilhelm S."/>
            <person name="Wittmann C."/>
            <person name="Bloecker H."/>
            <person name="Puehler A."/>
            <person name="Mueller R."/>
        </authorList>
    </citation>
    <scope>NUCLEOTIDE SEQUENCE [LARGE SCALE GENOMIC DNA]</scope>
    <source>
        <strain evidence="6">So ce56</strain>
    </source>
</reference>
<dbReference type="Pfam" id="PF00501">
    <property type="entry name" value="AMP-binding"/>
    <property type="match status" value="1"/>
</dbReference>
<dbReference type="SUPFAM" id="SSF69593">
    <property type="entry name" value="Glycerol-3-phosphate (1)-acyltransferase"/>
    <property type="match status" value="1"/>
</dbReference>
<dbReference type="SUPFAM" id="SSF55718">
    <property type="entry name" value="SCP-like"/>
    <property type="match status" value="1"/>
</dbReference>
<dbReference type="STRING" id="448385.sce8012"/>
<dbReference type="Pfam" id="PF01553">
    <property type="entry name" value="Acyltransferase"/>
    <property type="match status" value="1"/>
</dbReference>
<dbReference type="PANTHER" id="PTHR43767:SF1">
    <property type="entry name" value="NONRIBOSOMAL PEPTIDE SYNTHASE PES1 (EUROFUNG)-RELATED"/>
    <property type="match status" value="1"/>
</dbReference>
<dbReference type="eggNOG" id="COG1022">
    <property type="taxonomic scope" value="Bacteria"/>
</dbReference>
<dbReference type="eggNOG" id="COG3320">
    <property type="taxonomic scope" value="Bacteria"/>
</dbReference>
<proteinExistence type="predicted"/>
<dbReference type="eggNOG" id="COG0204">
    <property type="taxonomic scope" value="Bacteria"/>
</dbReference>
<dbReference type="CDD" id="cd07989">
    <property type="entry name" value="LPLAT_AGPAT-like"/>
    <property type="match status" value="1"/>
</dbReference>
<dbReference type="KEGG" id="scl:sce8012"/>
<sequence>MSHMGVTNGAGAGEAAPGSPGGAKGEETAAAPPLVPSHVLSGKRLVVVGGTGFLGKVWLAMLLARFPEIAHIYLLVRAKENQSPEERFWSQIVTSPVFDPIREQYPGPAFEEYLRQKITPMNGNVGLPLLGLGDRVGELTGNIAAVVNVAGVVDFNPPLDEALEVNAFGISNLVELARTLGAKVMHTSTCFVAGYRSGLIEENHPSEIPFPRAAGETWFGAACPKRTLDRSHWDPQREISECLDLVQQARQRCEDAFRQSAFLDEAKANLAARSEPCRGSALENELARVKRKFIKDRLIEAGKERALFWGWTNIYTYTKSIGEQVLASSGLPFTIVRPAVVETAVEFPFTGWNEGINTSAPYLYLASKGQVQFPGDHDVRLDLIPVDMTASGMIASLCELIEGRAPAVYQYGSTDTNGCRVTRYLELAGLYKRRQVFEGKKTSLFDVVSSRFEPRGLTRQQYGAHGARAIEGALRGLGGLLKTASVGPAAALLKPAAAALENAARTEQKTATLLEVFMPFVAEGDWVYSCANTRAAMARMPPEERARFVWAPEKIDWRDYIWNVHLPGLEKWAFPLMEEMLRREIKPLRPYDSLVDLLDEVAERFDHALSVQRFEQDGLSRTSYRELRDAACMTAARLAALGVRRGDRVALSGANQPAWPVAYFGILRAGAVAVPIDPGLDAKAFADVLRSSTAKVVLWDGGVAERLGADVRAALPNLHAFDMVGFAEGQVPDLGPASGDGLAPPDVRVGSQDVASVVYTSGTTGEPKGVLLTHGNFTALLASLAPLFPLKASDRVLSVLPLHQTFEVTCGLLLPLSQGARIIYLDEVSADRVSDGLKKARVTAMVGVPALWQMLERQIVARVKEQGPAAATAFSWAMELNRMLGKRLGLNAGRLFFGSVHDALGGNVRFLISGGAALPRDTAAVFKGLGLPLAEGYGLTEAAPLLTVTKPSPAASPGNVGKPIPGVKIKIANPDANGVGEVLARGPNVMKGYADDPDATQAALDADGWLRTGDLGKLDKQGRLVLVGRQSEVISAAKGESLYPADIERMLGKIEHVKELAIVGIDNGRGGEQVACLAVPTAPGAKDGEGDPALARAAQHERALDALRTAIQALPKPCHPMAVHLDDADLPRTASGQVKRSEVKAIVTRLAAEAAAAGAGAAAVAQDAGAATAEPKAHSAGDEPIHIPRPVADFAKHWMNKVQSGFYGNVMRPKVYGRAFIPHNRNTIVVSNHASHLDMGLVKFALGSYGDGLVSLAAQDYFFEGNRWRRAYFENLTNLAPFDRKGGLRTALRQTGEILDRGRTVLLFPEGTRSPDGGILEFKPAIGHLALTHNVDILPLYLGGTFEALPKGRTVPIRRDLVARIGPPLAIGDLRRLTAGMKYAVACRKVAELTQLAVIKLKEGGALDLSRVESIDQAATTAKEHPLTLLFRELESKYVAGRVAQPITYYVTLGTEDEAKWTLRIDAASCEARIGKPSQQADCVLKTTPEIFTKIVREAYTPSPMEFMTGLVKSNDISLLQTFQKVFDLA</sequence>
<dbReference type="EMBL" id="AM746676">
    <property type="protein sequence ID" value="CAN98182.1"/>
    <property type="molecule type" value="Genomic_DNA"/>
</dbReference>
<dbReference type="CDD" id="cd09071">
    <property type="entry name" value="FAR_C"/>
    <property type="match status" value="1"/>
</dbReference>
<dbReference type="Gene3D" id="3.40.50.12780">
    <property type="entry name" value="N-terminal domain of ligase-like"/>
    <property type="match status" value="1"/>
</dbReference>
<name>A9FH48_SORC5</name>
<keyword evidence="2" id="KW-0597">Phosphoprotein</keyword>
<dbReference type="InterPro" id="IPR033640">
    <property type="entry name" value="FAR_C"/>
</dbReference>
<dbReference type="SMART" id="SM00563">
    <property type="entry name" value="PlsC"/>
    <property type="match status" value="1"/>
</dbReference>
<evidence type="ECO:0000313" key="6">
    <source>
        <dbReference type="Proteomes" id="UP000002139"/>
    </source>
</evidence>
<dbReference type="InterPro" id="IPR002123">
    <property type="entry name" value="Plipid/glycerol_acylTrfase"/>
</dbReference>
<feature type="region of interest" description="Disordered" evidence="3">
    <location>
        <begin position="1"/>
        <end position="30"/>
    </location>
</feature>
<dbReference type="Gene3D" id="3.30.1050.10">
    <property type="entry name" value="SCP2 sterol-binding domain"/>
    <property type="match status" value="1"/>
</dbReference>
<dbReference type="PROSITE" id="PS00455">
    <property type="entry name" value="AMP_BINDING"/>
    <property type="match status" value="1"/>
</dbReference>
<dbReference type="InterPro" id="IPR050237">
    <property type="entry name" value="ATP-dep_AMP-bd_enzyme"/>
</dbReference>
<dbReference type="InterPro" id="IPR013120">
    <property type="entry name" value="FAR_NAD-bd"/>
</dbReference>
<dbReference type="SUPFAM" id="SSF51735">
    <property type="entry name" value="NAD(P)-binding Rossmann-fold domains"/>
    <property type="match status" value="1"/>
</dbReference>
<dbReference type="BioCyc" id="SCEL448385:SCE_RS41025-MONOMER"/>
<dbReference type="InterPro" id="IPR042099">
    <property type="entry name" value="ANL_N_sf"/>
</dbReference>
<dbReference type="PANTHER" id="PTHR43767">
    <property type="entry name" value="LONG-CHAIN-FATTY-ACID--COA LIGASE"/>
    <property type="match status" value="1"/>
</dbReference>
<accession>A9FH48</accession>
<keyword evidence="6" id="KW-1185">Reference proteome</keyword>
<evidence type="ECO:0000259" key="4">
    <source>
        <dbReference type="SMART" id="SM00563"/>
    </source>
</evidence>
<dbReference type="GO" id="GO:0016746">
    <property type="term" value="F:acyltransferase activity"/>
    <property type="evidence" value="ECO:0007669"/>
    <property type="project" value="InterPro"/>
</dbReference>
<dbReference type="InterPro" id="IPR020845">
    <property type="entry name" value="AMP-binding_CS"/>
</dbReference>
<dbReference type="Gene3D" id="3.40.50.720">
    <property type="entry name" value="NAD(P)-binding Rossmann-like Domain"/>
    <property type="match status" value="1"/>
</dbReference>
<dbReference type="InterPro" id="IPR036291">
    <property type="entry name" value="NAD(P)-bd_dom_sf"/>
</dbReference>
<keyword evidence="5" id="KW-0436">Ligase</keyword>
<keyword evidence="1" id="KW-0596">Phosphopantetheine</keyword>
<evidence type="ECO:0000256" key="3">
    <source>
        <dbReference type="SAM" id="MobiDB-lite"/>
    </source>
</evidence>
<dbReference type="InterPro" id="IPR036527">
    <property type="entry name" value="SCP2_sterol-bd_dom_sf"/>
</dbReference>
<feature type="domain" description="Phospholipid/glycerol acyltransferase" evidence="4">
    <location>
        <begin position="1227"/>
        <end position="1345"/>
    </location>
</feature>
<dbReference type="Proteomes" id="UP000002139">
    <property type="component" value="Chromosome"/>
</dbReference>
<dbReference type="HOGENOM" id="CLU_247289_0_0_7"/>
<dbReference type="InterPro" id="IPR000873">
    <property type="entry name" value="AMP-dep_synth/lig_dom"/>
</dbReference>
<dbReference type="Gene3D" id="3.30.300.30">
    <property type="match status" value="1"/>
</dbReference>
<dbReference type="EC" id="6.2.1.3" evidence="5"/>